<dbReference type="Proteomes" id="UP000789405">
    <property type="component" value="Unassembled WGS sequence"/>
</dbReference>
<protein>
    <submittedName>
        <fullName evidence="1">27643_t:CDS:1</fullName>
    </submittedName>
</protein>
<accession>A0A9N9B8C3</accession>
<name>A0A9N9B8C3_9GLOM</name>
<proteinExistence type="predicted"/>
<organism evidence="1 2">
    <name type="scientific">Dentiscutata erythropus</name>
    <dbReference type="NCBI Taxonomy" id="1348616"/>
    <lineage>
        <taxon>Eukaryota</taxon>
        <taxon>Fungi</taxon>
        <taxon>Fungi incertae sedis</taxon>
        <taxon>Mucoromycota</taxon>
        <taxon>Glomeromycotina</taxon>
        <taxon>Glomeromycetes</taxon>
        <taxon>Diversisporales</taxon>
        <taxon>Gigasporaceae</taxon>
        <taxon>Dentiscutata</taxon>
    </lineage>
</organism>
<dbReference type="EMBL" id="CAJVPY010002330">
    <property type="protein sequence ID" value="CAG8556934.1"/>
    <property type="molecule type" value="Genomic_DNA"/>
</dbReference>
<feature type="non-terminal residue" evidence="1">
    <location>
        <position position="71"/>
    </location>
</feature>
<evidence type="ECO:0000313" key="1">
    <source>
        <dbReference type="EMBL" id="CAG8556934.1"/>
    </source>
</evidence>
<keyword evidence="2" id="KW-1185">Reference proteome</keyword>
<comment type="caution">
    <text evidence="1">The sequence shown here is derived from an EMBL/GenBank/DDBJ whole genome shotgun (WGS) entry which is preliminary data.</text>
</comment>
<sequence length="71" mass="8193">MLQLRIVNSKKGYRQDHGSQVAINLNTLNSPSKRLPQNSWFSVKANSLLAFKSYFMAKKIPRSVNGKWQNR</sequence>
<reference evidence="1" key="1">
    <citation type="submission" date="2021-06" db="EMBL/GenBank/DDBJ databases">
        <authorList>
            <person name="Kallberg Y."/>
            <person name="Tangrot J."/>
            <person name="Rosling A."/>
        </authorList>
    </citation>
    <scope>NUCLEOTIDE SEQUENCE</scope>
    <source>
        <strain evidence="1">MA453B</strain>
    </source>
</reference>
<dbReference type="AlphaFoldDB" id="A0A9N9B8C3"/>
<evidence type="ECO:0000313" key="2">
    <source>
        <dbReference type="Proteomes" id="UP000789405"/>
    </source>
</evidence>
<gene>
    <name evidence="1" type="ORF">DERYTH_LOCUS5546</name>
</gene>